<evidence type="ECO:0000256" key="5">
    <source>
        <dbReference type="ARBA" id="ARBA00023004"/>
    </source>
</evidence>
<evidence type="ECO:0000256" key="3">
    <source>
        <dbReference type="ARBA" id="ARBA00022723"/>
    </source>
</evidence>
<feature type="binding site" description="covalent" evidence="6">
    <location>
        <position position="41"/>
    </location>
    <ligand>
        <name>heme c</name>
        <dbReference type="ChEBI" id="CHEBI:61717"/>
    </ligand>
</feature>
<dbReference type="GO" id="GO:0005506">
    <property type="term" value="F:iron ion binding"/>
    <property type="evidence" value="ECO:0007669"/>
    <property type="project" value="InterPro"/>
</dbReference>
<dbReference type="Pfam" id="PF00034">
    <property type="entry name" value="Cytochrom_C"/>
    <property type="match status" value="1"/>
</dbReference>
<feature type="domain" description="Cytochrome c" evidence="8">
    <location>
        <begin position="20"/>
        <end position="106"/>
    </location>
</feature>
<keyword evidence="1" id="KW-0813">Transport</keyword>
<evidence type="ECO:0000313" key="9">
    <source>
        <dbReference type="EMBL" id="KPM47577.1"/>
    </source>
</evidence>
<dbReference type="GO" id="GO:0009055">
    <property type="term" value="F:electron transfer activity"/>
    <property type="evidence" value="ECO:0007669"/>
    <property type="project" value="InterPro"/>
</dbReference>
<dbReference type="RefSeq" id="WP_055149242.1">
    <property type="nucleotide sequence ID" value="NZ_JXSZ01000010.1"/>
</dbReference>
<evidence type="ECO:0000259" key="8">
    <source>
        <dbReference type="PROSITE" id="PS51007"/>
    </source>
</evidence>
<keyword evidence="7" id="KW-0732">Signal</keyword>
<dbReference type="Proteomes" id="UP000050454">
    <property type="component" value="Unassembled WGS sequence"/>
</dbReference>
<dbReference type="InterPro" id="IPR009056">
    <property type="entry name" value="Cyt_c-like_dom"/>
</dbReference>
<feature type="binding site" description="covalent" evidence="6">
    <location>
        <position position="84"/>
    </location>
    <ligand>
        <name>heme c</name>
        <dbReference type="ChEBI" id="CHEBI:61717"/>
    </ligand>
</feature>
<evidence type="ECO:0000256" key="7">
    <source>
        <dbReference type="SAM" id="SignalP"/>
    </source>
</evidence>
<gene>
    <name evidence="9" type="ORF">AFM12_13840</name>
</gene>
<dbReference type="OrthoDB" id="9814063at2"/>
<feature type="binding site" description="covalent" evidence="6">
    <location>
        <position position="37"/>
    </location>
    <ligand>
        <name>heme c</name>
        <dbReference type="ChEBI" id="CHEBI:61717"/>
    </ligand>
</feature>
<keyword evidence="4" id="KW-0249">Electron transport</keyword>
<dbReference type="Gene3D" id="1.10.760.10">
    <property type="entry name" value="Cytochrome c-like domain"/>
    <property type="match status" value="1"/>
</dbReference>
<dbReference type="SUPFAM" id="SSF46626">
    <property type="entry name" value="Cytochrome c"/>
    <property type="match status" value="1"/>
</dbReference>
<proteinExistence type="predicted"/>
<keyword evidence="10" id="KW-1185">Reference proteome</keyword>
<organism evidence="9 10">
    <name type="scientific">Jiulongibacter sediminis</name>
    <dbReference type="NCBI Taxonomy" id="1605367"/>
    <lineage>
        <taxon>Bacteria</taxon>
        <taxon>Pseudomonadati</taxon>
        <taxon>Bacteroidota</taxon>
        <taxon>Cytophagia</taxon>
        <taxon>Cytophagales</taxon>
        <taxon>Leadbetterellaceae</taxon>
        <taxon>Jiulongibacter</taxon>
    </lineage>
</organism>
<dbReference type="AlphaFoldDB" id="A0A0P7C2R7"/>
<dbReference type="InterPro" id="IPR002324">
    <property type="entry name" value="Cyt_c_ID"/>
</dbReference>
<dbReference type="PROSITE" id="PS51007">
    <property type="entry name" value="CYTC"/>
    <property type="match status" value="1"/>
</dbReference>
<comment type="caution">
    <text evidence="9">The sequence shown here is derived from an EMBL/GenBank/DDBJ whole genome shotgun (WGS) entry which is preliminary data.</text>
</comment>
<name>A0A0P7C2R7_9BACT</name>
<evidence type="ECO:0000256" key="2">
    <source>
        <dbReference type="ARBA" id="ARBA00022617"/>
    </source>
</evidence>
<sequence>MKKILVTLLFIGGISSLSHAQTRIPPNVQKLLQKNTCLACHNADKKLVGPAYKEVMQKKKYKPEQIVELIYKPNPKNWPGYPPMAPMAQVPKNEALIIAKWIASLK</sequence>
<dbReference type="InterPro" id="IPR036909">
    <property type="entry name" value="Cyt_c-like_dom_sf"/>
</dbReference>
<dbReference type="PATRIC" id="fig|1605367.3.peg.165"/>
<evidence type="ECO:0000313" key="10">
    <source>
        <dbReference type="Proteomes" id="UP000050454"/>
    </source>
</evidence>
<dbReference type="GO" id="GO:0020037">
    <property type="term" value="F:heme binding"/>
    <property type="evidence" value="ECO:0007669"/>
    <property type="project" value="InterPro"/>
</dbReference>
<reference evidence="9 10" key="1">
    <citation type="submission" date="2015-07" db="EMBL/GenBank/DDBJ databases">
        <title>The draft genome sequence of Leadbetterella sp. JN14-9.</title>
        <authorList>
            <person name="Liu Y."/>
            <person name="Du J."/>
            <person name="Shao Z."/>
        </authorList>
    </citation>
    <scope>NUCLEOTIDE SEQUENCE [LARGE SCALE GENOMIC DNA]</scope>
    <source>
        <strain evidence="9 10">JN14-9</strain>
    </source>
</reference>
<dbReference type="EMBL" id="LGTQ01000010">
    <property type="protein sequence ID" value="KPM47577.1"/>
    <property type="molecule type" value="Genomic_DNA"/>
</dbReference>
<keyword evidence="5 6" id="KW-0408">Iron</keyword>
<evidence type="ECO:0000256" key="4">
    <source>
        <dbReference type="ARBA" id="ARBA00022982"/>
    </source>
</evidence>
<dbReference type="STRING" id="1605367.AFM12_13840"/>
<comment type="PTM">
    <text evidence="6">Binds 1 heme c group covalently per subunit.</text>
</comment>
<feature type="chain" id="PRO_5006136568" evidence="7">
    <location>
        <begin position="21"/>
        <end position="106"/>
    </location>
</feature>
<keyword evidence="2 6" id="KW-0349">Heme</keyword>
<protein>
    <submittedName>
        <fullName evidence="9">Cytochrome C</fullName>
    </submittedName>
</protein>
<feature type="signal peptide" evidence="7">
    <location>
        <begin position="1"/>
        <end position="20"/>
    </location>
</feature>
<dbReference type="PRINTS" id="PR00606">
    <property type="entry name" value="CYTCHROMECID"/>
</dbReference>
<keyword evidence="3 6" id="KW-0479">Metal-binding</keyword>
<evidence type="ECO:0000256" key="1">
    <source>
        <dbReference type="ARBA" id="ARBA00022448"/>
    </source>
</evidence>
<evidence type="ECO:0000256" key="6">
    <source>
        <dbReference type="PIRSR" id="PIRSR602324-1"/>
    </source>
</evidence>
<accession>A0A0P7C2R7</accession>